<feature type="transmembrane region" description="Helical" evidence="10">
    <location>
        <begin position="21"/>
        <end position="42"/>
    </location>
</feature>
<name>A0A164MB07_9CRUS</name>
<proteinExistence type="inferred from homology"/>
<sequence>MGSTRLRQSSLEERYRKCLRISLTFLFSQVGLIGLVVAYSAAGAVLFEWLEADQEIEPRRKILQIRLDCLERLSQLNYYSAGTSIENGTELWAIKAGALLKAFETEVVKATKVEGYDGKEVDDVERQWSVSGSLLYSITVITTIGYGNLAPKTGPGKVVTIIYALIGIPLMLLCLSNLGTFMASSFQFAFGKLYCCLWCSSRRCCCNQRRQQRRRQHHQQQLKSLTQPGVVLSTLSPIYRARAGVALPTTAAATRTTRTTATRVEKKDGNKKMDDGLSAQDLAELAERDYDIVIEEDRSADGIIRTVGGAAGLNYCATDKLNDKARFLLADCSRYDCRASSSSSNNNNNNVAGTPLPGHISDWPTTDVAVESGGQQANEGHLDRMMGDSPLPPAAAAAAVSSDTKLLGNVPATSDETSKLNATVVNKSGGGQQRVPVSVVLAFLVGYICIGAAVFSAWEEWSYLDGAYFSFITLSTIGFGDLVPGSKVLEQGETKLVACIVYLVVGLAMIAMSFNLVQEEVIYNFQKLGQNMGILDEK</sequence>
<feature type="transmembrane region" description="Helical" evidence="10">
    <location>
        <begin position="158"/>
        <end position="179"/>
    </location>
</feature>
<dbReference type="InterPro" id="IPR013099">
    <property type="entry name" value="K_chnl_dom"/>
</dbReference>
<protein>
    <submittedName>
        <fullName evidence="12">Potassium channel subfamily K member 18</fullName>
    </submittedName>
</protein>
<keyword evidence="4 10" id="KW-1133">Transmembrane helix</keyword>
<dbReference type="OrthoDB" id="297496at2759"/>
<evidence type="ECO:0000256" key="2">
    <source>
        <dbReference type="ARBA" id="ARBA00022448"/>
    </source>
</evidence>
<evidence type="ECO:0000259" key="11">
    <source>
        <dbReference type="Pfam" id="PF07885"/>
    </source>
</evidence>
<keyword evidence="2 8" id="KW-0813">Transport</keyword>
<evidence type="ECO:0000256" key="5">
    <source>
        <dbReference type="ARBA" id="ARBA00023065"/>
    </source>
</evidence>
<dbReference type="GO" id="GO:0005886">
    <property type="term" value="C:plasma membrane"/>
    <property type="evidence" value="ECO:0007669"/>
    <property type="project" value="TreeGrafter"/>
</dbReference>
<feature type="compositionally biased region" description="Basic and acidic residues" evidence="9">
    <location>
        <begin position="263"/>
        <end position="275"/>
    </location>
</feature>
<keyword evidence="7 8" id="KW-0407">Ion channel</keyword>
<dbReference type="GO" id="GO:0015271">
    <property type="term" value="F:outward rectifier potassium channel activity"/>
    <property type="evidence" value="ECO:0007669"/>
    <property type="project" value="TreeGrafter"/>
</dbReference>
<evidence type="ECO:0000256" key="6">
    <source>
        <dbReference type="ARBA" id="ARBA00023136"/>
    </source>
</evidence>
<feature type="domain" description="Potassium channel" evidence="11">
    <location>
        <begin position="125"/>
        <end position="182"/>
    </location>
</feature>
<reference evidence="12 13" key="1">
    <citation type="submission" date="2016-03" db="EMBL/GenBank/DDBJ databases">
        <title>EvidentialGene: Evidence-directed Construction of Genes on Genomes.</title>
        <authorList>
            <person name="Gilbert D.G."/>
            <person name="Choi J.-H."/>
            <person name="Mockaitis K."/>
            <person name="Colbourne J."/>
            <person name="Pfrender M."/>
        </authorList>
    </citation>
    <scope>NUCLEOTIDE SEQUENCE [LARGE SCALE GENOMIC DNA]</scope>
    <source>
        <strain evidence="12 13">Xinb3</strain>
        <tissue evidence="12">Complete organism</tissue>
    </source>
</reference>
<gene>
    <name evidence="12" type="ORF">APZ42_032072</name>
</gene>
<feature type="transmembrane region" description="Helical" evidence="10">
    <location>
        <begin position="435"/>
        <end position="455"/>
    </location>
</feature>
<evidence type="ECO:0000256" key="3">
    <source>
        <dbReference type="ARBA" id="ARBA00022692"/>
    </source>
</evidence>
<keyword evidence="5 8" id="KW-0406">Ion transport</keyword>
<dbReference type="Gene3D" id="1.10.287.70">
    <property type="match status" value="1"/>
</dbReference>
<feature type="region of interest" description="Disordered" evidence="9">
    <location>
        <begin position="256"/>
        <end position="275"/>
    </location>
</feature>
<dbReference type="EMBL" id="LRGB01003032">
    <property type="protein sequence ID" value="KZS04882.1"/>
    <property type="molecule type" value="Genomic_DNA"/>
</dbReference>
<keyword evidence="13" id="KW-1185">Reference proteome</keyword>
<dbReference type="InterPro" id="IPR003280">
    <property type="entry name" value="2pore_dom_K_chnl"/>
</dbReference>
<dbReference type="Proteomes" id="UP000076858">
    <property type="component" value="Unassembled WGS sequence"/>
</dbReference>
<organism evidence="12 13">
    <name type="scientific">Daphnia magna</name>
    <dbReference type="NCBI Taxonomy" id="35525"/>
    <lineage>
        <taxon>Eukaryota</taxon>
        <taxon>Metazoa</taxon>
        <taxon>Ecdysozoa</taxon>
        <taxon>Arthropoda</taxon>
        <taxon>Crustacea</taxon>
        <taxon>Branchiopoda</taxon>
        <taxon>Diplostraca</taxon>
        <taxon>Cladocera</taxon>
        <taxon>Anomopoda</taxon>
        <taxon>Daphniidae</taxon>
        <taxon>Daphnia</taxon>
    </lineage>
</organism>
<dbReference type="GO" id="GO:0030322">
    <property type="term" value="P:stabilization of membrane potential"/>
    <property type="evidence" value="ECO:0007669"/>
    <property type="project" value="TreeGrafter"/>
</dbReference>
<evidence type="ECO:0000313" key="12">
    <source>
        <dbReference type="EMBL" id="KZS04882.1"/>
    </source>
</evidence>
<evidence type="ECO:0000313" key="13">
    <source>
        <dbReference type="Proteomes" id="UP000076858"/>
    </source>
</evidence>
<keyword evidence="6 10" id="KW-0472">Membrane</keyword>
<comment type="subcellular location">
    <subcellularLocation>
        <location evidence="1">Membrane</location>
        <topology evidence="1">Multi-pass membrane protein</topology>
    </subcellularLocation>
</comment>
<dbReference type="Pfam" id="PF07885">
    <property type="entry name" value="Ion_trans_2"/>
    <property type="match status" value="2"/>
</dbReference>
<accession>A0A164MB07</accession>
<dbReference type="AlphaFoldDB" id="A0A164MB07"/>
<feature type="transmembrane region" description="Helical" evidence="10">
    <location>
        <begin position="496"/>
        <end position="517"/>
    </location>
</feature>
<dbReference type="STRING" id="35525.A0A164MB07"/>
<dbReference type="PANTHER" id="PTHR11003:SF352">
    <property type="entry name" value="BCDNA.GH04802-RELATED"/>
    <property type="match status" value="1"/>
</dbReference>
<evidence type="ECO:0000256" key="7">
    <source>
        <dbReference type="ARBA" id="ARBA00023303"/>
    </source>
</evidence>
<comment type="caution">
    <text evidence="12">The sequence shown here is derived from an EMBL/GenBank/DDBJ whole genome shotgun (WGS) entry which is preliminary data.</text>
</comment>
<evidence type="ECO:0000256" key="4">
    <source>
        <dbReference type="ARBA" id="ARBA00022989"/>
    </source>
</evidence>
<feature type="domain" description="Potassium channel" evidence="11">
    <location>
        <begin position="443"/>
        <end position="520"/>
    </location>
</feature>
<evidence type="ECO:0000256" key="9">
    <source>
        <dbReference type="SAM" id="MobiDB-lite"/>
    </source>
</evidence>
<evidence type="ECO:0000256" key="10">
    <source>
        <dbReference type="SAM" id="Phobius"/>
    </source>
</evidence>
<comment type="similarity">
    <text evidence="8">Belongs to the two pore domain potassium channel (TC 1.A.1.8) family.</text>
</comment>
<dbReference type="PRINTS" id="PR01333">
    <property type="entry name" value="2POREKCHANEL"/>
</dbReference>
<keyword evidence="3 8" id="KW-0812">Transmembrane</keyword>
<feature type="transmembrane region" description="Helical" evidence="10">
    <location>
        <begin position="467"/>
        <end position="484"/>
    </location>
</feature>
<evidence type="ECO:0000256" key="8">
    <source>
        <dbReference type="RuleBase" id="RU003857"/>
    </source>
</evidence>
<dbReference type="SUPFAM" id="SSF81324">
    <property type="entry name" value="Voltage-gated potassium channels"/>
    <property type="match status" value="2"/>
</dbReference>
<dbReference type="PANTHER" id="PTHR11003">
    <property type="entry name" value="POTASSIUM CHANNEL, SUBFAMILY K"/>
    <property type="match status" value="1"/>
</dbReference>
<evidence type="ECO:0000256" key="1">
    <source>
        <dbReference type="ARBA" id="ARBA00004141"/>
    </source>
</evidence>
<dbReference type="GO" id="GO:0022841">
    <property type="term" value="F:potassium ion leak channel activity"/>
    <property type="evidence" value="ECO:0007669"/>
    <property type="project" value="TreeGrafter"/>
</dbReference>